<dbReference type="AlphaFoldDB" id="A0A5E7C5R3"/>
<dbReference type="EMBL" id="CABVHU010000005">
    <property type="protein sequence ID" value="VVN99450.1"/>
    <property type="molecule type" value="Genomic_DNA"/>
</dbReference>
<organism evidence="1 2">
    <name type="scientific">Pseudomonas fluorescens</name>
    <dbReference type="NCBI Taxonomy" id="294"/>
    <lineage>
        <taxon>Bacteria</taxon>
        <taxon>Pseudomonadati</taxon>
        <taxon>Pseudomonadota</taxon>
        <taxon>Gammaproteobacteria</taxon>
        <taxon>Pseudomonadales</taxon>
        <taxon>Pseudomonadaceae</taxon>
        <taxon>Pseudomonas</taxon>
    </lineage>
</organism>
<proteinExistence type="predicted"/>
<name>A0A5E7C5R3_PSEFL</name>
<evidence type="ECO:0000313" key="2">
    <source>
        <dbReference type="Proteomes" id="UP000409037"/>
    </source>
</evidence>
<reference evidence="1 2" key="1">
    <citation type="submission" date="2019-09" db="EMBL/GenBank/DDBJ databases">
        <authorList>
            <person name="Chandra G."/>
            <person name="Truman W A."/>
        </authorList>
    </citation>
    <scope>NUCLEOTIDE SEQUENCE [LARGE SCALE GENOMIC DNA]</scope>
    <source>
        <strain evidence="1">PS833</strain>
    </source>
</reference>
<dbReference type="Proteomes" id="UP000409037">
    <property type="component" value="Unassembled WGS sequence"/>
</dbReference>
<accession>A0A5E7C5R3</accession>
<gene>
    <name evidence="1" type="ORF">PS833_02533</name>
</gene>
<protein>
    <submittedName>
        <fullName evidence="1">Uncharacterized protein</fullName>
    </submittedName>
</protein>
<sequence>MIVNQASQTVTFWHLKNGYKNTIARATGVAGTRGADLRATRDVINTAVLLRNR</sequence>
<evidence type="ECO:0000313" key="1">
    <source>
        <dbReference type="EMBL" id="VVN99450.1"/>
    </source>
</evidence>